<dbReference type="EMBL" id="CP014859">
    <property type="protein sequence ID" value="AOS63212.1"/>
    <property type="molecule type" value="Genomic_DNA"/>
</dbReference>
<dbReference type="KEGG" id="ahm:TL08_11990"/>
<feature type="domain" description="Major facilitator superfamily (MFS) profile" evidence="8">
    <location>
        <begin position="11"/>
        <end position="465"/>
    </location>
</feature>
<feature type="transmembrane region" description="Helical" evidence="7">
    <location>
        <begin position="164"/>
        <end position="184"/>
    </location>
</feature>
<feature type="transmembrane region" description="Helical" evidence="7">
    <location>
        <begin position="302"/>
        <end position="320"/>
    </location>
</feature>
<organism evidence="9 10">
    <name type="scientific">Actinoalloteichus hymeniacidonis</name>
    <dbReference type="NCBI Taxonomy" id="340345"/>
    <lineage>
        <taxon>Bacteria</taxon>
        <taxon>Bacillati</taxon>
        <taxon>Actinomycetota</taxon>
        <taxon>Actinomycetes</taxon>
        <taxon>Pseudonocardiales</taxon>
        <taxon>Pseudonocardiaceae</taxon>
        <taxon>Actinoalloteichus</taxon>
    </lineage>
</organism>
<evidence type="ECO:0000256" key="7">
    <source>
        <dbReference type="SAM" id="Phobius"/>
    </source>
</evidence>
<feature type="transmembrane region" description="Helical" evidence="7">
    <location>
        <begin position="102"/>
        <end position="127"/>
    </location>
</feature>
<keyword evidence="10" id="KW-1185">Reference proteome</keyword>
<dbReference type="InterPro" id="IPR036259">
    <property type="entry name" value="MFS_trans_sf"/>
</dbReference>
<keyword evidence="2" id="KW-0813">Transport</keyword>
<proteinExistence type="predicted"/>
<evidence type="ECO:0000256" key="6">
    <source>
        <dbReference type="ARBA" id="ARBA00023136"/>
    </source>
</evidence>
<feature type="transmembrane region" description="Helical" evidence="7">
    <location>
        <begin position="12"/>
        <end position="35"/>
    </location>
</feature>
<dbReference type="SUPFAM" id="SSF103473">
    <property type="entry name" value="MFS general substrate transporter"/>
    <property type="match status" value="1"/>
</dbReference>
<feature type="transmembrane region" description="Helical" evidence="7">
    <location>
        <begin position="439"/>
        <end position="461"/>
    </location>
</feature>
<feature type="transmembrane region" description="Helical" evidence="7">
    <location>
        <begin position="196"/>
        <end position="218"/>
    </location>
</feature>
<keyword evidence="5 7" id="KW-1133">Transmembrane helix</keyword>
<sequence>MDRTRRHRWLAFAVLCGMQTMIVVDVSIVTIALPSIQSDLDIDQSRLSWVINAYTIGFGGLLLLAGRLGDLIGRRTVFIAGVAGFTVASTLSGVAWSQEILIATRFVQGVGAGLAYAVAMSIVITLFTEPRERGRALGLVGFTQAAGASVGVLLGGVLSHAISWHWIFYVNVPIGLVASVLAIRRIPRDSGIGLRAGLDALGAVLATAGLMLGAYAIVIIGDHGWNSPNVLVGLVSLALLGGFILRQATARVPLVPLGFLRNRTLAGGNIIHILTTGSTVPFNIMIALYLQQVAGYSALDAALALMPLALASAVTSLALYPRLASRFDSRRTLAAGLIVVAGGLLLATRLPADPLYIIDILPAITLVGAGSGIVMPAVIASSMTVRDLREAGLASGVAATSGMIGDTAGIATLTTLAAAHTAALLTDGLQPVHALKNGFHLAFGIAAALAGVAVVIALLLLRRPDARHTPAPH</sequence>
<dbReference type="PANTHER" id="PTHR42718">
    <property type="entry name" value="MAJOR FACILITATOR SUPERFAMILY MULTIDRUG TRANSPORTER MFSC"/>
    <property type="match status" value="1"/>
</dbReference>
<evidence type="ECO:0000256" key="3">
    <source>
        <dbReference type="ARBA" id="ARBA00022475"/>
    </source>
</evidence>
<evidence type="ECO:0000313" key="10">
    <source>
        <dbReference type="Proteomes" id="UP000095210"/>
    </source>
</evidence>
<name>A0AAC9MYP6_9PSEU</name>
<keyword evidence="4 7" id="KW-0812">Transmembrane</keyword>
<evidence type="ECO:0000313" key="9">
    <source>
        <dbReference type="EMBL" id="AOS63212.1"/>
    </source>
</evidence>
<reference evidence="10" key="1">
    <citation type="submission" date="2016-03" db="EMBL/GenBank/DDBJ databases">
        <title>Complete genome sequence of the type strain Actinoalloteichus hymeniacidonis DSM 45092.</title>
        <authorList>
            <person name="Schaffert L."/>
            <person name="Albersmeier A."/>
            <person name="Winkler A."/>
            <person name="Kalinowski J."/>
            <person name="Zotchev S."/>
            <person name="Ruckert C."/>
        </authorList>
    </citation>
    <scope>NUCLEOTIDE SEQUENCE [LARGE SCALE GENOMIC DNA]</scope>
    <source>
        <strain evidence="10">HPA177(T) (DSM 45092(T))</strain>
    </source>
</reference>
<dbReference type="GO" id="GO:0022857">
    <property type="term" value="F:transmembrane transporter activity"/>
    <property type="evidence" value="ECO:0007669"/>
    <property type="project" value="InterPro"/>
</dbReference>
<feature type="transmembrane region" description="Helical" evidence="7">
    <location>
        <begin position="391"/>
        <end position="419"/>
    </location>
</feature>
<dbReference type="PANTHER" id="PTHR42718:SF46">
    <property type="entry name" value="BLR6921 PROTEIN"/>
    <property type="match status" value="1"/>
</dbReference>
<protein>
    <submittedName>
        <fullName evidence="9">Major Facilitator Superfamily transporter</fullName>
    </submittedName>
</protein>
<accession>A0AAC9MYP6</accession>
<gene>
    <name evidence="9" type="ORF">TL08_11990</name>
</gene>
<feature type="transmembrane region" description="Helical" evidence="7">
    <location>
        <begin position="77"/>
        <end position="96"/>
    </location>
</feature>
<dbReference type="Gene3D" id="1.20.1250.20">
    <property type="entry name" value="MFS general substrate transporter like domains"/>
    <property type="match status" value="1"/>
</dbReference>
<dbReference type="InterPro" id="IPR011701">
    <property type="entry name" value="MFS"/>
</dbReference>
<dbReference type="Pfam" id="PF07690">
    <property type="entry name" value="MFS_1"/>
    <property type="match status" value="1"/>
</dbReference>
<dbReference type="PROSITE" id="PS50850">
    <property type="entry name" value="MFS"/>
    <property type="match status" value="1"/>
</dbReference>
<dbReference type="Proteomes" id="UP000095210">
    <property type="component" value="Chromosome"/>
</dbReference>
<feature type="transmembrane region" description="Helical" evidence="7">
    <location>
        <begin position="356"/>
        <end position="379"/>
    </location>
</feature>
<feature type="transmembrane region" description="Helical" evidence="7">
    <location>
        <begin position="230"/>
        <end position="249"/>
    </location>
</feature>
<evidence type="ECO:0000256" key="5">
    <source>
        <dbReference type="ARBA" id="ARBA00022989"/>
    </source>
</evidence>
<feature type="transmembrane region" description="Helical" evidence="7">
    <location>
        <begin position="332"/>
        <end position="350"/>
    </location>
</feature>
<evidence type="ECO:0000256" key="4">
    <source>
        <dbReference type="ARBA" id="ARBA00022692"/>
    </source>
</evidence>
<feature type="transmembrane region" description="Helical" evidence="7">
    <location>
        <begin position="270"/>
        <end position="290"/>
    </location>
</feature>
<dbReference type="AlphaFoldDB" id="A0AAC9MYP6"/>
<dbReference type="Gene3D" id="1.20.1720.10">
    <property type="entry name" value="Multidrug resistance protein D"/>
    <property type="match status" value="1"/>
</dbReference>
<dbReference type="CDD" id="cd17321">
    <property type="entry name" value="MFS_MMR_MDR_like"/>
    <property type="match status" value="1"/>
</dbReference>
<evidence type="ECO:0000259" key="8">
    <source>
        <dbReference type="PROSITE" id="PS50850"/>
    </source>
</evidence>
<feature type="transmembrane region" description="Helical" evidence="7">
    <location>
        <begin position="139"/>
        <end position="158"/>
    </location>
</feature>
<feature type="transmembrane region" description="Helical" evidence="7">
    <location>
        <begin position="47"/>
        <end position="65"/>
    </location>
</feature>
<comment type="subcellular location">
    <subcellularLocation>
        <location evidence="1">Cell membrane</location>
        <topology evidence="1">Multi-pass membrane protein</topology>
    </subcellularLocation>
</comment>
<dbReference type="InterPro" id="IPR020846">
    <property type="entry name" value="MFS_dom"/>
</dbReference>
<keyword evidence="3" id="KW-1003">Cell membrane</keyword>
<evidence type="ECO:0000256" key="2">
    <source>
        <dbReference type="ARBA" id="ARBA00022448"/>
    </source>
</evidence>
<keyword evidence="6 7" id="KW-0472">Membrane</keyword>
<dbReference type="GO" id="GO:0005886">
    <property type="term" value="C:plasma membrane"/>
    <property type="evidence" value="ECO:0007669"/>
    <property type="project" value="UniProtKB-SubCell"/>
</dbReference>
<evidence type="ECO:0000256" key="1">
    <source>
        <dbReference type="ARBA" id="ARBA00004651"/>
    </source>
</evidence>